<gene>
    <name evidence="1" type="ORF">HJC23_012780</name>
</gene>
<keyword evidence="2" id="KW-1185">Reference proteome</keyword>
<organism evidence="1 2">
    <name type="scientific">Cyclotella cryptica</name>
    <dbReference type="NCBI Taxonomy" id="29204"/>
    <lineage>
        <taxon>Eukaryota</taxon>
        <taxon>Sar</taxon>
        <taxon>Stramenopiles</taxon>
        <taxon>Ochrophyta</taxon>
        <taxon>Bacillariophyta</taxon>
        <taxon>Coscinodiscophyceae</taxon>
        <taxon>Thalassiosirophycidae</taxon>
        <taxon>Stephanodiscales</taxon>
        <taxon>Stephanodiscaceae</taxon>
        <taxon>Cyclotella</taxon>
    </lineage>
</organism>
<evidence type="ECO:0000313" key="1">
    <source>
        <dbReference type="EMBL" id="KAL3794770.1"/>
    </source>
</evidence>
<comment type="caution">
    <text evidence="1">The sequence shown here is derived from an EMBL/GenBank/DDBJ whole genome shotgun (WGS) entry which is preliminary data.</text>
</comment>
<sequence length="259" mass="27754">MVLHDDDSHTITSAHDRRPAAISTHHLSSPFFEDAAETPLEKYCRCGALDEQPIQVGNVVLCHPLQFANCFPHRSPRSGLYDNHQSSSGYLYSPSAPVGPSACEYCGKSDTNRCTSNLPGEGDVGQDENVCPRPKLFFLKKRPPFATPEGWNPKTGYRLELWEPPSSLEGSRGAWGDIRGSLNSQGKSKYVKGTMGKNSDACGGMQSGCGIYEESEVTCSSGGDCGAVTSGGGGFDGVGKSERSLSPVHWVSGLFSEKL</sequence>
<evidence type="ECO:0000313" key="2">
    <source>
        <dbReference type="Proteomes" id="UP001516023"/>
    </source>
</evidence>
<dbReference type="Proteomes" id="UP001516023">
    <property type="component" value="Unassembled WGS sequence"/>
</dbReference>
<name>A0ABD3Q3N2_9STRA</name>
<reference evidence="1 2" key="1">
    <citation type="journal article" date="2020" name="G3 (Bethesda)">
        <title>Improved Reference Genome for Cyclotella cryptica CCMP332, a Model for Cell Wall Morphogenesis, Salinity Adaptation, and Lipid Production in Diatoms (Bacillariophyta).</title>
        <authorList>
            <person name="Roberts W.R."/>
            <person name="Downey K.M."/>
            <person name="Ruck E.C."/>
            <person name="Traller J.C."/>
            <person name="Alverson A.J."/>
        </authorList>
    </citation>
    <scope>NUCLEOTIDE SEQUENCE [LARGE SCALE GENOMIC DNA]</scope>
    <source>
        <strain evidence="1 2">CCMP332</strain>
    </source>
</reference>
<dbReference type="AlphaFoldDB" id="A0ABD3Q3N2"/>
<dbReference type="EMBL" id="JABMIG020000077">
    <property type="protein sequence ID" value="KAL3794770.1"/>
    <property type="molecule type" value="Genomic_DNA"/>
</dbReference>
<proteinExistence type="predicted"/>
<accession>A0ABD3Q3N2</accession>
<protein>
    <submittedName>
        <fullName evidence="1">Uncharacterized protein</fullName>
    </submittedName>
</protein>